<comment type="caution">
    <text evidence="12">The sequence shown here is derived from an EMBL/GenBank/DDBJ whole genome shotgun (WGS) entry which is preliminary data.</text>
</comment>
<evidence type="ECO:0000256" key="3">
    <source>
        <dbReference type="ARBA" id="ARBA00004496"/>
    </source>
</evidence>
<keyword evidence="7" id="KW-0963">Cytoplasm</keyword>
<name>A0ABP0F478_CLALP</name>
<evidence type="ECO:0000259" key="11">
    <source>
        <dbReference type="Pfam" id="PF21974"/>
    </source>
</evidence>
<dbReference type="PANTHER" id="PTHR13403:SF6">
    <property type="entry name" value="SNURPORTIN-1"/>
    <property type="match status" value="1"/>
</dbReference>
<dbReference type="Proteomes" id="UP001642483">
    <property type="component" value="Unassembled WGS sequence"/>
</dbReference>
<dbReference type="Gene3D" id="3.30.470.30">
    <property type="entry name" value="DNA ligase/mRNA capping enzyme"/>
    <property type="match status" value="1"/>
</dbReference>
<feature type="domain" description="Snurportin-1 N-terminal" evidence="10">
    <location>
        <begin position="38"/>
        <end position="77"/>
    </location>
</feature>
<proteinExistence type="inferred from homology"/>
<dbReference type="Pfam" id="PF11538">
    <property type="entry name" value="Snurportin1"/>
    <property type="match status" value="1"/>
</dbReference>
<comment type="similarity">
    <text evidence="4">Belongs to the snurportin family.</text>
</comment>
<evidence type="ECO:0000313" key="12">
    <source>
        <dbReference type="EMBL" id="CAK8673057.1"/>
    </source>
</evidence>
<dbReference type="InterPro" id="IPR047857">
    <property type="entry name" value="Snurportin1_C"/>
</dbReference>
<dbReference type="InterPro" id="IPR024721">
    <property type="entry name" value="Snurportin-1_N"/>
</dbReference>
<comment type="function">
    <text evidence="1">Functions as an U snRNP-specific nuclear import adapter. Involved in the trimethylguanosine (m3G)-cap-dependent nuclear import of U snRNPs. Binds specifically to the terminal m3G-cap U snRNAs.</text>
</comment>
<evidence type="ECO:0000256" key="6">
    <source>
        <dbReference type="ARBA" id="ARBA00022448"/>
    </source>
</evidence>
<evidence type="ECO:0000259" key="10">
    <source>
        <dbReference type="Pfam" id="PF11538"/>
    </source>
</evidence>
<keyword evidence="8" id="KW-0694">RNA-binding</keyword>
<evidence type="ECO:0000256" key="1">
    <source>
        <dbReference type="ARBA" id="ARBA00003975"/>
    </source>
</evidence>
<dbReference type="SUPFAM" id="SSF56091">
    <property type="entry name" value="DNA ligase/mRNA capping enzyme, catalytic domain"/>
    <property type="match status" value="1"/>
</dbReference>
<dbReference type="CDD" id="cd09232">
    <property type="entry name" value="Snurportin-1_C"/>
    <property type="match status" value="1"/>
</dbReference>
<evidence type="ECO:0000313" key="13">
    <source>
        <dbReference type="Proteomes" id="UP001642483"/>
    </source>
</evidence>
<evidence type="ECO:0000256" key="9">
    <source>
        <dbReference type="ARBA" id="ARBA00023242"/>
    </source>
</evidence>
<keyword evidence="13" id="KW-1185">Reference proteome</keyword>
<reference evidence="12 13" key="1">
    <citation type="submission" date="2024-02" db="EMBL/GenBank/DDBJ databases">
        <authorList>
            <person name="Daric V."/>
            <person name="Darras S."/>
        </authorList>
    </citation>
    <scope>NUCLEOTIDE SEQUENCE [LARGE SCALE GENOMIC DNA]</scope>
</reference>
<sequence>MNVIGLKTYNHLSMDELVENLSSSFQVTKEPNSIYAKHPRFDLYKHRTLREGDQTVRRENFLKLQKKRRCDFLDHVRCLVVGEWKEDDDAQDVDEIEEQMDVVEVKVRPPKRYKNQLMLSEWLVEVPDDFEDKWLMVVCPVGKRNLVVAAKGRTRCYSKSGYCIDTFASALPGGSYNNNSGYTVLDCIYRELDKTFFVLDIMCWNSHSVYESDTEFRFFWLQSKLMETPELSEKTENNFHKILRLQNHSCKKEGILSALENWDAKAVDGLLFYNKNTHYTFGATPLVTWLKVPMIGDILNIPPPGAFVENTTEPKMNES</sequence>
<evidence type="ECO:0000256" key="5">
    <source>
        <dbReference type="ARBA" id="ARBA00016034"/>
    </source>
</evidence>
<dbReference type="InterPro" id="IPR017336">
    <property type="entry name" value="Snurportin-1"/>
</dbReference>
<organism evidence="12 13">
    <name type="scientific">Clavelina lepadiformis</name>
    <name type="common">Light-bulb sea squirt</name>
    <name type="synonym">Ascidia lepadiformis</name>
    <dbReference type="NCBI Taxonomy" id="159417"/>
    <lineage>
        <taxon>Eukaryota</taxon>
        <taxon>Metazoa</taxon>
        <taxon>Chordata</taxon>
        <taxon>Tunicata</taxon>
        <taxon>Ascidiacea</taxon>
        <taxon>Aplousobranchia</taxon>
        <taxon>Clavelinidae</taxon>
        <taxon>Clavelina</taxon>
    </lineage>
</organism>
<evidence type="ECO:0000256" key="2">
    <source>
        <dbReference type="ARBA" id="ARBA00004123"/>
    </source>
</evidence>
<feature type="domain" description="Snurportin-1 m3G cap-binding" evidence="11">
    <location>
        <begin position="116"/>
        <end position="291"/>
    </location>
</feature>
<evidence type="ECO:0000256" key="8">
    <source>
        <dbReference type="ARBA" id="ARBA00022884"/>
    </source>
</evidence>
<keyword evidence="6" id="KW-0813">Transport</keyword>
<dbReference type="Pfam" id="PF21974">
    <property type="entry name" value="SPN1_m3Gcap_bd"/>
    <property type="match status" value="1"/>
</dbReference>
<dbReference type="PANTHER" id="PTHR13403">
    <property type="entry name" value="SNURPORTIN1 RNUT1 PROTEIN RNA, U TRANSPORTER 1"/>
    <property type="match status" value="1"/>
</dbReference>
<dbReference type="EMBL" id="CAWYQH010000002">
    <property type="protein sequence ID" value="CAK8673057.1"/>
    <property type="molecule type" value="Genomic_DNA"/>
</dbReference>
<keyword evidence="9" id="KW-0539">Nucleus</keyword>
<evidence type="ECO:0000256" key="4">
    <source>
        <dbReference type="ARBA" id="ARBA00007540"/>
    </source>
</evidence>
<comment type="subcellular location">
    <subcellularLocation>
        <location evidence="3">Cytoplasm</location>
    </subcellularLocation>
    <subcellularLocation>
        <location evidence="2">Nucleus</location>
    </subcellularLocation>
</comment>
<gene>
    <name evidence="12" type="ORF">CVLEPA_LOCUS2845</name>
</gene>
<evidence type="ECO:0000256" key="7">
    <source>
        <dbReference type="ARBA" id="ARBA00022490"/>
    </source>
</evidence>
<accession>A0ABP0F478</accession>
<protein>
    <recommendedName>
        <fullName evidence="5">Snurportin-1</fullName>
    </recommendedName>
</protein>